<evidence type="ECO:0000256" key="1">
    <source>
        <dbReference type="SAM" id="MobiDB-lite"/>
    </source>
</evidence>
<dbReference type="OrthoDB" id="3064818at2759"/>
<proteinExistence type="predicted"/>
<protein>
    <submittedName>
        <fullName evidence="2">Uncharacterized protein</fullName>
    </submittedName>
</protein>
<reference evidence="2 3" key="1">
    <citation type="submission" date="2014-04" db="EMBL/GenBank/DDBJ databases">
        <title>Evolutionary Origins and Diversification of the Mycorrhizal Mutualists.</title>
        <authorList>
            <consortium name="DOE Joint Genome Institute"/>
            <consortium name="Mycorrhizal Genomics Consortium"/>
            <person name="Kohler A."/>
            <person name="Kuo A."/>
            <person name="Nagy L.G."/>
            <person name="Floudas D."/>
            <person name="Copeland A."/>
            <person name="Barry K.W."/>
            <person name="Cichocki N."/>
            <person name="Veneault-Fourrey C."/>
            <person name="LaButti K."/>
            <person name="Lindquist E.A."/>
            <person name="Lipzen A."/>
            <person name="Lundell T."/>
            <person name="Morin E."/>
            <person name="Murat C."/>
            <person name="Riley R."/>
            <person name="Ohm R."/>
            <person name="Sun H."/>
            <person name="Tunlid A."/>
            <person name="Henrissat B."/>
            <person name="Grigoriev I.V."/>
            <person name="Hibbett D.S."/>
            <person name="Martin F."/>
        </authorList>
    </citation>
    <scope>NUCLEOTIDE SEQUENCE [LARGE SCALE GENOMIC DNA]</scope>
    <source>
        <strain evidence="2 3">Koide BX008</strain>
    </source>
</reference>
<evidence type="ECO:0000313" key="3">
    <source>
        <dbReference type="Proteomes" id="UP000054549"/>
    </source>
</evidence>
<name>A0A0C2W1N7_AMAMK</name>
<dbReference type="EMBL" id="KN818581">
    <property type="protein sequence ID" value="KIL55012.1"/>
    <property type="molecule type" value="Genomic_DNA"/>
</dbReference>
<dbReference type="HOGENOM" id="CLU_021983_0_0_1"/>
<feature type="non-terminal residue" evidence="2">
    <location>
        <position position="1"/>
    </location>
</feature>
<keyword evidence="3" id="KW-1185">Reference proteome</keyword>
<dbReference type="InParanoid" id="A0A0C2W1N7"/>
<evidence type="ECO:0000313" key="2">
    <source>
        <dbReference type="EMBL" id="KIL55012.1"/>
    </source>
</evidence>
<organism evidence="2 3">
    <name type="scientific">Amanita muscaria (strain Koide BX008)</name>
    <dbReference type="NCBI Taxonomy" id="946122"/>
    <lineage>
        <taxon>Eukaryota</taxon>
        <taxon>Fungi</taxon>
        <taxon>Dikarya</taxon>
        <taxon>Basidiomycota</taxon>
        <taxon>Agaricomycotina</taxon>
        <taxon>Agaricomycetes</taxon>
        <taxon>Agaricomycetidae</taxon>
        <taxon>Agaricales</taxon>
        <taxon>Pluteineae</taxon>
        <taxon>Amanitaceae</taxon>
        <taxon>Amanita</taxon>
    </lineage>
</organism>
<sequence>LVTEAVDGGLRSDTLLDNLRNERFSPREAKDYIDQFTQLSKLRSSGSHQDRRDESRPISPSGRLQGGTEDEERRNREAAEVAWAVLRTRARQILEQPSDTSGRNAPVLPESLAELFEAPSSSLSIPASVLAAAPHLAKLSANIKADAHLEETQRLRSLYTPDKVQDAIVANAQLARTSDPIPRSIWRQITLDQFVDFEKLFASMDKGYEHLDDIKDFGAGFALVKKEQSHKKRPIRDESEWLRVFSAWCSAVGHLYPHRIQELEMYLEIVTDVFRAAPGEPLRAIQFDLEARDRYSKRPFRMDDRSQLNLPLLAQLFQAANSRPSLRGTKRIDHVASTPATKRADTPCRKWSFGTCPTDPCPNKRKHGICFVCGEPHRAKDNPACASFKY</sequence>
<accession>A0A0C2W1N7</accession>
<dbReference type="AlphaFoldDB" id="A0A0C2W1N7"/>
<feature type="region of interest" description="Disordered" evidence="1">
    <location>
        <begin position="41"/>
        <end position="76"/>
    </location>
</feature>
<dbReference type="Proteomes" id="UP000054549">
    <property type="component" value="Unassembled WGS sequence"/>
</dbReference>
<gene>
    <name evidence="2" type="ORF">M378DRAFT_1046751</name>
</gene>